<dbReference type="Proteomes" id="UP000287651">
    <property type="component" value="Unassembled WGS sequence"/>
</dbReference>
<evidence type="ECO:0000256" key="1">
    <source>
        <dbReference type="SAM" id="MobiDB-lite"/>
    </source>
</evidence>
<comment type="caution">
    <text evidence="2">The sequence shown here is derived from an EMBL/GenBank/DDBJ whole genome shotgun (WGS) entry which is preliminary data.</text>
</comment>
<evidence type="ECO:0000313" key="3">
    <source>
        <dbReference type="Proteomes" id="UP000287651"/>
    </source>
</evidence>
<accession>A0A426ZN45</accession>
<proteinExistence type="predicted"/>
<feature type="region of interest" description="Disordered" evidence="1">
    <location>
        <begin position="125"/>
        <end position="144"/>
    </location>
</feature>
<sequence>MSRPHDAKRPRHLLADYQPFGPRIGIGILANSPISNLTKVQHLGTFMAFHSLFEPNDLAHHINVNSLGQFISTLAQPNNTDFGSFNPRRLLINQLAHSARSNLGRGEVTSTPASLMCASPDLDCSSPYGSDQRQGQFKQTPTKD</sequence>
<name>A0A426ZN45_ENSVE</name>
<organism evidence="2 3">
    <name type="scientific">Ensete ventricosum</name>
    <name type="common">Abyssinian banana</name>
    <name type="synonym">Musa ensete</name>
    <dbReference type="NCBI Taxonomy" id="4639"/>
    <lineage>
        <taxon>Eukaryota</taxon>
        <taxon>Viridiplantae</taxon>
        <taxon>Streptophyta</taxon>
        <taxon>Embryophyta</taxon>
        <taxon>Tracheophyta</taxon>
        <taxon>Spermatophyta</taxon>
        <taxon>Magnoliopsida</taxon>
        <taxon>Liliopsida</taxon>
        <taxon>Zingiberales</taxon>
        <taxon>Musaceae</taxon>
        <taxon>Ensete</taxon>
    </lineage>
</organism>
<reference evidence="2 3" key="1">
    <citation type="journal article" date="2014" name="Agronomy (Basel)">
        <title>A Draft Genome Sequence for Ensete ventricosum, the Drought-Tolerant Tree Against Hunger.</title>
        <authorList>
            <person name="Harrison J."/>
            <person name="Moore K.A."/>
            <person name="Paszkiewicz K."/>
            <person name="Jones T."/>
            <person name="Grant M."/>
            <person name="Ambacheew D."/>
            <person name="Muzemil S."/>
            <person name="Studholme D.J."/>
        </authorList>
    </citation>
    <scope>NUCLEOTIDE SEQUENCE [LARGE SCALE GENOMIC DNA]</scope>
</reference>
<protein>
    <submittedName>
        <fullName evidence="2">Uncharacterized protein</fullName>
    </submittedName>
</protein>
<dbReference type="AlphaFoldDB" id="A0A426ZN45"/>
<gene>
    <name evidence="2" type="ORF">B296_00019749</name>
</gene>
<feature type="compositionally biased region" description="Polar residues" evidence="1">
    <location>
        <begin position="127"/>
        <end position="144"/>
    </location>
</feature>
<dbReference type="EMBL" id="AMZH03005820">
    <property type="protein sequence ID" value="RRT65422.1"/>
    <property type="molecule type" value="Genomic_DNA"/>
</dbReference>
<evidence type="ECO:0000313" key="2">
    <source>
        <dbReference type="EMBL" id="RRT65422.1"/>
    </source>
</evidence>